<proteinExistence type="inferred from homology"/>
<dbReference type="Gene3D" id="3.30.2180.10">
    <property type="entry name" value="ATP12-like"/>
    <property type="match status" value="1"/>
</dbReference>
<reference evidence="5" key="1">
    <citation type="journal article" date="2019" name="Int. J. Syst. Evol. Microbiol.">
        <title>The Global Catalogue of Microorganisms (GCM) 10K type strain sequencing project: providing services to taxonomists for standard genome sequencing and annotation.</title>
        <authorList>
            <consortium name="The Broad Institute Genomics Platform"/>
            <consortium name="The Broad Institute Genome Sequencing Center for Infectious Disease"/>
            <person name="Wu L."/>
            <person name="Ma J."/>
        </authorList>
    </citation>
    <scope>NUCLEOTIDE SEQUENCE [LARGE SCALE GENOMIC DNA]</scope>
    <source>
        <strain evidence="5">CGMCC 1.12478</strain>
    </source>
</reference>
<evidence type="ECO:0000313" key="4">
    <source>
        <dbReference type="EMBL" id="GGC06770.1"/>
    </source>
</evidence>
<keyword evidence="2" id="KW-0809">Transit peptide</keyword>
<dbReference type="Proteomes" id="UP000645462">
    <property type="component" value="Unassembled WGS sequence"/>
</dbReference>
<dbReference type="Pfam" id="PF07542">
    <property type="entry name" value="ATP12"/>
    <property type="match status" value="1"/>
</dbReference>
<evidence type="ECO:0000256" key="1">
    <source>
        <dbReference type="ARBA" id="ARBA00008231"/>
    </source>
</evidence>
<sequence>MSEWAPKRFWTSADTQATEQGFGIVLDGRPVRTPAKALLNVPSRAVAVKIAAEFEAQKDRIDPRTMPFTRTANAAIDKVAVQHADVADMLADYGDSDLLCYRADAPEDLVARQAEVWDPLLDWAGQALNARLATRVGVMHAPQDPGAVSELRRRVHALDAFELAAFHDLVAISGSLVIGFAAKASVKPIEDLWTASRIDEIWQQEQWGEDEEAAEMAEHKKAAFLHANEFLRLLNEHSSV</sequence>
<evidence type="ECO:0000256" key="3">
    <source>
        <dbReference type="ARBA" id="ARBA00023186"/>
    </source>
</evidence>
<protein>
    <submittedName>
        <fullName evidence="4">ATPase</fullName>
    </submittedName>
</protein>
<dbReference type="SUPFAM" id="SSF160909">
    <property type="entry name" value="ATP12-like"/>
    <property type="match status" value="1"/>
</dbReference>
<name>A0ABQ1KS88_9RHOB</name>
<dbReference type="InterPro" id="IPR011419">
    <property type="entry name" value="ATP12_ATP_synth-F1-assembly"/>
</dbReference>
<dbReference type="InterPro" id="IPR042272">
    <property type="entry name" value="ATP12_ATP_synth-F1-assembly_N"/>
</dbReference>
<comment type="similarity">
    <text evidence="1">Belongs to the ATP12 family.</text>
</comment>
<gene>
    <name evidence="4" type="ORF">GCM10011363_24330</name>
</gene>
<dbReference type="PANTHER" id="PTHR21013:SF10">
    <property type="entry name" value="ATP SYNTHASE MITOCHONDRIAL F1 COMPLEX ASSEMBLY FACTOR 2"/>
    <property type="match status" value="1"/>
</dbReference>
<dbReference type="InterPro" id="IPR023335">
    <property type="entry name" value="ATP12_ortho_dom_sf"/>
</dbReference>
<dbReference type="EMBL" id="BMFC01000005">
    <property type="protein sequence ID" value="GGC06770.1"/>
    <property type="molecule type" value="Genomic_DNA"/>
</dbReference>
<organism evidence="4 5">
    <name type="scientific">Marivita lacus</name>
    <dbReference type="NCBI Taxonomy" id="1323742"/>
    <lineage>
        <taxon>Bacteria</taxon>
        <taxon>Pseudomonadati</taxon>
        <taxon>Pseudomonadota</taxon>
        <taxon>Alphaproteobacteria</taxon>
        <taxon>Rhodobacterales</taxon>
        <taxon>Roseobacteraceae</taxon>
        <taxon>Marivita</taxon>
    </lineage>
</organism>
<dbReference type="PANTHER" id="PTHR21013">
    <property type="entry name" value="ATP SYNTHASE MITOCHONDRIAL F1 COMPLEX ASSEMBLY FACTOR 2/ATP12 PROTEIN, MITOCHONDRIAL PRECURSOR"/>
    <property type="match status" value="1"/>
</dbReference>
<dbReference type="Gene3D" id="1.10.3580.10">
    <property type="entry name" value="ATP12 ATPase"/>
    <property type="match status" value="1"/>
</dbReference>
<comment type="caution">
    <text evidence="4">The sequence shown here is derived from an EMBL/GenBank/DDBJ whole genome shotgun (WGS) entry which is preliminary data.</text>
</comment>
<keyword evidence="3" id="KW-0143">Chaperone</keyword>
<evidence type="ECO:0000313" key="5">
    <source>
        <dbReference type="Proteomes" id="UP000645462"/>
    </source>
</evidence>
<accession>A0ABQ1KS88</accession>
<evidence type="ECO:0000256" key="2">
    <source>
        <dbReference type="ARBA" id="ARBA00022946"/>
    </source>
</evidence>
<keyword evidence="5" id="KW-1185">Reference proteome</keyword>
<dbReference type="RefSeq" id="WP_188482317.1">
    <property type="nucleotide sequence ID" value="NZ_BMFC01000005.1"/>
</dbReference>